<evidence type="ECO:0000313" key="4">
    <source>
        <dbReference type="Proteomes" id="UP000316621"/>
    </source>
</evidence>
<feature type="compositionally biased region" description="Low complexity" evidence="1">
    <location>
        <begin position="20"/>
        <end position="30"/>
    </location>
</feature>
<evidence type="ECO:0000313" key="3">
    <source>
        <dbReference type="EMBL" id="RZC73418.1"/>
    </source>
</evidence>
<protein>
    <recommendedName>
        <fullName evidence="2">J domain-containing protein</fullName>
    </recommendedName>
</protein>
<reference evidence="3 4" key="1">
    <citation type="journal article" date="2018" name="Science">
        <title>The opium poppy genome and morphinan production.</title>
        <authorList>
            <person name="Guo L."/>
            <person name="Winzer T."/>
            <person name="Yang X."/>
            <person name="Li Y."/>
            <person name="Ning Z."/>
            <person name="He Z."/>
            <person name="Teodor R."/>
            <person name="Lu Y."/>
            <person name="Bowser T.A."/>
            <person name="Graham I.A."/>
            <person name="Ye K."/>
        </authorList>
    </citation>
    <scope>NUCLEOTIDE SEQUENCE [LARGE SCALE GENOMIC DNA]</scope>
    <source>
        <strain evidence="4">cv. HN1</strain>
        <tissue evidence="3">Leaves</tissue>
    </source>
</reference>
<dbReference type="EMBL" id="CM010722">
    <property type="protein sequence ID" value="RZC73418.1"/>
    <property type="molecule type" value="Genomic_DNA"/>
</dbReference>
<dbReference type="Gramene" id="RZC73418">
    <property type="protein sequence ID" value="RZC73418"/>
    <property type="gene ID" value="C5167_048898"/>
</dbReference>
<dbReference type="PROSITE" id="PS50076">
    <property type="entry name" value="DNAJ_2"/>
    <property type="match status" value="1"/>
</dbReference>
<organism evidence="3 4">
    <name type="scientific">Papaver somniferum</name>
    <name type="common">Opium poppy</name>
    <dbReference type="NCBI Taxonomy" id="3469"/>
    <lineage>
        <taxon>Eukaryota</taxon>
        <taxon>Viridiplantae</taxon>
        <taxon>Streptophyta</taxon>
        <taxon>Embryophyta</taxon>
        <taxon>Tracheophyta</taxon>
        <taxon>Spermatophyta</taxon>
        <taxon>Magnoliopsida</taxon>
        <taxon>Ranunculales</taxon>
        <taxon>Papaveraceae</taxon>
        <taxon>Papaveroideae</taxon>
        <taxon>Papaver</taxon>
    </lineage>
</organism>
<dbReference type="SUPFAM" id="SSF46565">
    <property type="entry name" value="Chaperone J-domain"/>
    <property type="match status" value="1"/>
</dbReference>
<name>A0A4Y7KMT3_PAPSO</name>
<dbReference type="Proteomes" id="UP000316621">
    <property type="component" value="Chromosome 8"/>
</dbReference>
<dbReference type="AlphaFoldDB" id="A0A4Y7KMT3"/>
<accession>A0A4Y7KMT3</accession>
<evidence type="ECO:0000256" key="1">
    <source>
        <dbReference type="SAM" id="MobiDB-lite"/>
    </source>
</evidence>
<keyword evidence="4" id="KW-1185">Reference proteome</keyword>
<feature type="region of interest" description="Disordered" evidence="1">
    <location>
        <begin position="16"/>
        <end position="35"/>
    </location>
</feature>
<dbReference type="InterPro" id="IPR050817">
    <property type="entry name" value="DjlA_DnaK_co-chaperone"/>
</dbReference>
<dbReference type="PRINTS" id="PR00625">
    <property type="entry name" value="JDOMAIN"/>
</dbReference>
<dbReference type="InterPro" id="IPR001623">
    <property type="entry name" value="DnaJ_domain"/>
</dbReference>
<dbReference type="SMART" id="SM00271">
    <property type="entry name" value="DnaJ"/>
    <property type="match status" value="1"/>
</dbReference>
<dbReference type="OrthoDB" id="552049at2759"/>
<sequence>MIRKFMGGGILEKSGHCIRSSSSSSSSSSSANQKSTQRCLRFPTRCLPFSDEFSLLGLTPYASKADVKHAYKRLALKYHPDVVKAGENNEKQETFKEIKSAYETLMDRFEVEDETPESVEDYDEFDEWDEWMGFEGGIPVIYNPS</sequence>
<proteinExistence type="predicted"/>
<dbReference type="PANTHER" id="PTHR24074">
    <property type="entry name" value="CO-CHAPERONE PROTEIN DJLA"/>
    <property type="match status" value="1"/>
</dbReference>
<dbReference type="CDD" id="cd06257">
    <property type="entry name" value="DnaJ"/>
    <property type="match status" value="1"/>
</dbReference>
<gene>
    <name evidence="3" type="ORF">C5167_048898</name>
</gene>
<dbReference type="Gene3D" id="1.10.287.110">
    <property type="entry name" value="DnaJ domain"/>
    <property type="match status" value="1"/>
</dbReference>
<evidence type="ECO:0000259" key="2">
    <source>
        <dbReference type="PROSITE" id="PS50076"/>
    </source>
</evidence>
<dbReference type="OMA" id="IDEWEEW"/>
<dbReference type="InterPro" id="IPR036869">
    <property type="entry name" value="J_dom_sf"/>
</dbReference>
<feature type="domain" description="J" evidence="2">
    <location>
        <begin position="51"/>
        <end position="126"/>
    </location>
</feature>
<dbReference type="STRING" id="3469.A0A4Y7KMT3"/>
<dbReference type="Pfam" id="PF00226">
    <property type="entry name" value="DnaJ"/>
    <property type="match status" value="1"/>
</dbReference>